<comment type="similarity">
    <text evidence="1 4">Belongs to the inositol phosphokinase (IPK) family.</text>
</comment>
<evidence type="ECO:0000256" key="2">
    <source>
        <dbReference type="ARBA" id="ARBA00022679"/>
    </source>
</evidence>
<accession>A0AAD4MBW3</accession>
<sequence>MADEQVDSTSLQPQPLAYQVGGHKGIQTTGDGTLLIKPALPLELQFYQNSLIDPALALLRPWVPTYLGTLRLEGKNTVEGLTSVEGIPELSGIIQLLVIENVTHGFRKPNVLDVKLGTVLYDEDAPPEKRERMQNTARRTTSGETGIRLTGFQVFGNSTSQPIVIPKSYGKSIGISELPTGIARFFPVNDSMIDLPGTHSGERMDVGLQRALLLPILRFIRKSVQEIRDVLSTIELRMVGSSLLIIYEGDWDCAEMGVQWLATHSEIGGGEGEWRNEGMKGEYMVGDGQDFKEEEEEEEVEDSSEEMEGEDRPCVVRLIDFAHTRLKPGEGPDLGVLRGLQTVLNLLDARIADVDVM</sequence>
<keyword evidence="3 4" id="KW-0418">Kinase</keyword>
<dbReference type="EMBL" id="WTXG01000002">
    <property type="protein sequence ID" value="KAI0307210.1"/>
    <property type="molecule type" value="Genomic_DNA"/>
</dbReference>
<dbReference type="PANTHER" id="PTHR12400">
    <property type="entry name" value="INOSITOL POLYPHOSPHATE KINASE"/>
    <property type="match status" value="1"/>
</dbReference>
<dbReference type="Gene3D" id="3.30.470.160">
    <property type="entry name" value="Inositol polyphosphate kinase"/>
    <property type="match status" value="1"/>
</dbReference>
<gene>
    <name evidence="6" type="ORF">B0F90DRAFT_1807864</name>
</gene>
<dbReference type="GO" id="GO:0005634">
    <property type="term" value="C:nucleus"/>
    <property type="evidence" value="ECO:0007669"/>
    <property type="project" value="TreeGrafter"/>
</dbReference>
<dbReference type="GO" id="GO:0032958">
    <property type="term" value="P:inositol phosphate biosynthetic process"/>
    <property type="evidence" value="ECO:0007669"/>
    <property type="project" value="InterPro"/>
</dbReference>
<keyword evidence="7" id="KW-1185">Reference proteome</keyword>
<evidence type="ECO:0000256" key="1">
    <source>
        <dbReference type="ARBA" id="ARBA00007374"/>
    </source>
</evidence>
<dbReference type="GO" id="GO:0046854">
    <property type="term" value="P:phosphatidylinositol phosphate biosynthetic process"/>
    <property type="evidence" value="ECO:0007669"/>
    <property type="project" value="TreeGrafter"/>
</dbReference>
<organism evidence="6 7">
    <name type="scientific">Multifurca ochricompacta</name>
    <dbReference type="NCBI Taxonomy" id="376703"/>
    <lineage>
        <taxon>Eukaryota</taxon>
        <taxon>Fungi</taxon>
        <taxon>Dikarya</taxon>
        <taxon>Basidiomycota</taxon>
        <taxon>Agaricomycotina</taxon>
        <taxon>Agaricomycetes</taxon>
        <taxon>Russulales</taxon>
        <taxon>Russulaceae</taxon>
        <taxon>Multifurca</taxon>
    </lineage>
</organism>
<dbReference type="EC" id="2.7.-.-" evidence="4"/>
<dbReference type="InterPro" id="IPR038286">
    <property type="entry name" value="IPK_sf"/>
</dbReference>
<reference evidence="6" key="1">
    <citation type="journal article" date="2022" name="New Phytol.">
        <title>Evolutionary transition to the ectomycorrhizal habit in the genomes of a hyperdiverse lineage of mushroom-forming fungi.</title>
        <authorList>
            <person name="Looney B."/>
            <person name="Miyauchi S."/>
            <person name="Morin E."/>
            <person name="Drula E."/>
            <person name="Courty P.E."/>
            <person name="Kohler A."/>
            <person name="Kuo A."/>
            <person name="LaButti K."/>
            <person name="Pangilinan J."/>
            <person name="Lipzen A."/>
            <person name="Riley R."/>
            <person name="Andreopoulos W."/>
            <person name="He G."/>
            <person name="Johnson J."/>
            <person name="Nolan M."/>
            <person name="Tritt A."/>
            <person name="Barry K.W."/>
            <person name="Grigoriev I.V."/>
            <person name="Nagy L.G."/>
            <person name="Hibbett D."/>
            <person name="Henrissat B."/>
            <person name="Matheny P.B."/>
            <person name="Labbe J."/>
            <person name="Martin F.M."/>
        </authorList>
    </citation>
    <scope>NUCLEOTIDE SEQUENCE</scope>
    <source>
        <strain evidence="6">BPL690</strain>
    </source>
</reference>
<dbReference type="GO" id="GO:0008440">
    <property type="term" value="F:inositol-1,4,5-trisphosphate 3-kinase activity"/>
    <property type="evidence" value="ECO:0007669"/>
    <property type="project" value="TreeGrafter"/>
</dbReference>
<proteinExistence type="inferred from homology"/>
<evidence type="ECO:0000256" key="5">
    <source>
        <dbReference type="SAM" id="MobiDB-lite"/>
    </source>
</evidence>
<keyword evidence="2 4" id="KW-0808">Transferase</keyword>
<dbReference type="PANTHER" id="PTHR12400:SF108">
    <property type="entry name" value="KINASE"/>
    <property type="match status" value="1"/>
</dbReference>
<dbReference type="AlphaFoldDB" id="A0AAD4MBW3"/>
<dbReference type="InterPro" id="IPR005522">
    <property type="entry name" value="IPK"/>
</dbReference>
<evidence type="ECO:0000256" key="4">
    <source>
        <dbReference type="RuleBase" id="RU363090"/>
    </source>
</evidence>
<feature type="compositionally biased region" description="Acidic residues" evidence="5">
    <location>
        <begin position="292"/>
        <end position="309"/>
    </location>
</feature>
<dbReference type="Proteomes" id="UP001203297">
    <property type="component" value="Unassembled WGS sequence"/>
</dbReference>
<dbReference type="GO" id="GO:0000824">
    <property type="term" value="F:inositol-1,4,5,6-tetrakisphosphate 3-kinase activity"/>
    <property type="evidence" value="ECO:0007669"/>
    <property type="project" value="TreeGrafter"/>
</dbReference>
<protein>
    <recommendedName>
        <fullName evidence="4">Kinase</fullName>
        <ecNumber evidence="4">2.7.-.-</ecNumber>
    </recommendedName>
</protein>
<feature type="region of interest" description="Disordered" evidence="5">
    <location>
        <begin position="289"/>
        <end position="310"/>
    </location>
</feature>
<name>A0AAD4MBW3_9AGAM</name>
<dbReference type="Pfam" id="PF03770">
    <property type="entry name" value="IPK"/>
    <property type="match status" value="1"/>
</dbReference>
<comment type="caution">
    <text evidence="6">The sequence shown here is derived from an EMBL/GenBank/DDBJ whole genome shotgun (WGS) entry which is preliminary data.</text>
</comment>
<evidence type="ECO:0000313" key="6">
    <source>
        <dbReference type="EMBL" id="KAI0307210.1"/>
    </source>
</evidence>
<dbReference type="SUPFAM" id="SSF56104">
    <property type="entry name" value="SAICAR synthase-like"/>
    <property type="match status" value="1"/>
</dbReference>
<evidence type="ECO:0000256" key="3">
    <source>
        <dbReference type="ARBA" id="ARBA00022777"/>
    </source>
</evidence>
<dbReference type="GO" id="GO:0005737">
    <property type="term" value="C:cytoplasm"/>
    <property type="evidence" value="ECO:0007669"/>
    <property type="project" value="TreeGrafter"/>
</dbReference>
<evidence type="ECO:0000313" key="7">
    <source>
        <dbReference type="Proteomes" id="UP001203297"/>
    </source>
</evidence>